<evidence type="ECO:0000313" key="2">
    <source>
        <dbReference type="Proteomes" id="UP000836387"/>
    </source>
</evidence>
<sequence length="138" mass="15051">MNLYNAAHPNEPRVRLHTIYPGTILTSGYEGELSTKPDSVEQLDSKQTAEVIASKNIAGLESGLEFITTDLVASLARQSVLGHTHRGGFFQAIFDVFMAGIVAIATLILRADMDRQVKTWGRKYGTAAKIDSKGKTQD</sequence>
<gene>
    <name evidence="1" type="ORF">CRV2_00018415</name>
</gene>
<proteinExistence type="predicted"/>
<reference evidence="1" key="1">
    <citation type="submission" date="2020-04" db="EMBL/GenBank/DDBJ databases">
        <authorList>
            <person name="Broberg M."/>
        </authorList>
    </citation>
    <scope>NUCLEOTIDE SEQUENCE</scope>
</reference>
<comment type="caution">
    <text evidence="1">The sequence shown here is derived from an EMBL/GenBank/DDBJ whole genome shotgun (WGS) entry which is preliminary data.</text>
</comment>
<keyword evidence="2" id="KW-1185">Reference proteome</keyword>
<dbReference type="Proteomes" id="UP000836387">
    <property type="component" value="Unassembled WGS sequence"/>
</dbReference>
<name>A0ACA9UKG8_BIOOC</name>
<protein>
    <submittedName>
        <fullName evidence="1">Uncharacterized protein</fullName>
    </submittedName>
</protein>
<accession>A0ACA9UKG8</accession>
<evidence type="ECO:0000313" key="1">
    <source>
        <dbReference type="EMBL" id="CAG9953910.1"/>
    </source>
</evidence>
<reference evidence="1" key="2">
    <citation type="submission" date="2021-10" db="EMBL/GenBank/DDBJ databases">
        <authorList>
            <person name="Piombo E."/>
        </authorList>
    </citation>
    <scope>NUCLEOTIDE SEQUENCE</scope>
</reference>
<organism evidence="1 2">
    <name type="scientific">Clonostachys rosea f. rosea IK726</name>
    <dbReference type="NCBI Taxonomy" id="1349383"/>
    <lineage>
        <taxon>Eukaryota</taxon>
        <taxon>Fungi</taxon>
        <taxon>Dikarya</taxon>
        <taxon>Ascomycota</taxon>
        <taxon>Pezizomycotina</taxon>
        <taxon>Sordariomycetes</taxon>
        <taxon>Hypocreomycetidae</taxon>
        <taxon>Hypocreales</taxon>
        <taxon>Bionectriaceae</taxon>
        <taxon>Clonostachys</taxon>
    </lineage>
</organism>
<dbReference type="EMBL" id="CADEHS020000547">
    <property type="protein sequence ID" value="CAG9953910.1"/>
    <property type="molecule type" value="Genomic_DNA"/>
</dbReference>